<dbReference type="AlphaFoldDB" id="A0A1F5GZZ7"/>
<sequence>NATATGSSTAKTAYGIYASASGADTHYNFYGANISTAATTNYGINLGTLTGGTSGNFQISTGTLTSATTTANAQLNLGSIVTTGGTTNYGINIGAISGTGTTNYGISIAALTAAGTTDYGIYIGGLSGAANTTKYGMNIGAISGATSNNYGLVLGTLTGGTTGNVQIQTGAITITGTTNVGLDLGGLSGSVASSNNYGIRVGNISSVGTANYGIYLGTVTGVGTNYGIYESVENGHFGIYNAVPLTITAATAKTAYGYYGAVTNVNTVADTLYGGDFLVDYNAAITTGGGSKTLYGLRSQVFNDGFTDADGSGTHNLYGGYFSATGNTGDTQNAYGIYATASGGDNNYAGYFSGKTTMAGSITGAANTDVYLADISPTGITIPSGSTTSMAASLRVNEPVITESGTLTASAVIQIPQIATEGTTNYGLLINPTTTGVSNAALLALYPDITTTGNNTNVQALAGYANVRTASGTTGNSIIGLKFATALLGGGNGTVVSTLASITTANFVLSYTGTVTNTYGISVDAPTYSSGTPVLTTVFGINIANQSHASSTNVYGIYVADQTSASTNDYGIYIAGGDTAGLYVGGGKVFFNSGVTNSNTGQYLCINTTTYEVGRNNTACSASSARFKENIDNLNYGLDDILNLRPVTFNFRPEMNMGSDLQVGFIAEEVEGVIPELVSYDSEGLPSGVNYPNMTALLTKGIQQLNVKVDNLNNTVTGLSLNQENKSLESFGNLQTAGTIDAVNGSISSQMTVDSSPTVSTANSGPQAENPTDQYGILSQSMSLDGQILTADQIRVLVADEVDKQLADKLANIAPNSPTAQQPGSLAEATASAEATSSAQLLAETDKTLAELDKLLATTDLTLDTLTVNGPSRLAATQVAGTLSQDGTLVIDYGRQINVLGSALYLQNDALAGCPSLQRSLLGKDCQAGLLVDIGSGAATIDKDGNLILKGSITAQRLTTNELEIETSQENNQTVGTASLIKGQSTITIETRALKPGAKVLVTPTTSTSGKSLYVAQKIEFEGFTVTLDGGTAQSDIQFDWLIINTRQISEIN</sequence>
<dbReference type="EMBL" id="MFBJ01000006">
    <property type="protein sequence ID" value="OGD97389.1"/>
    <property type="molecule type" value="Genomic_DNA"/>
</dbReference>
<dbReference type="InterPro" id="IPR030392">
    <property type="entry name" value="S74_ICA"/>
</dbReference>
<accession>A0A1F5GZZ7</accession>
<protein>
    <recommendedName>
        <fullName evidence="2">Peptidase S74 domain-containing protein</fullName>
    </recommendedName>
</protein>
<comment type="caution">
    <text evidence="3">The sequence shown here is derived from an EMBL/GenBank/DDBJ whole genome shotgun (WGS) entry which is preliminary data.</text>
</comment>
<gene>
    <name evidence="3" type="ORF">A3F02_01610</name>
</gene>
<feature type="non-terminal residue" evidence="3">
    <location>
        <position position="1"/>
    </location>
</feature>
<reference evidence="3 4" key="1">
    <citation type="journal article" date="2016" name="Nat. Commun.">
        <title>Thousands of microbial genomes shed light on interconnected biogeochemical processes in an aquifer system.</title>
        <authorList>
            <person name="Anantharaman K."/>
            <person name="Brown C.T."/>
            <person name="Hug L.A."/>
            <person name="Sharon I."/>
            <person name="Castelle C.J."/>
            <person name="Probst A.J."/>
            <person name="Thomas B.C."/>
            <person name="Singh A."/>
            <person name="Wilkins M.J."/>
            <person name="Karaoz U."/>
            <person name="Brodie E.L."/>
            <person name="Williams K.H."/>
            <person name="Hubbard S.S."/>
            <person name="Banfield J.F."/>
        </authorList>
    </citation>
    <scope>NUCLEOTIDE SEQUENCE [LARGE SCALE GENOMIC DNA]</scope>
</reference>
<evidence type="ECO:0000313" key="3">
    <source>
        <dbReference type="EMBL" id="OGD97389.1"/>
    </source>
</evidence>
<proteinExistence type="predicted"/>
<dbReference type="Pfam" id="PF13884">
    <property type="entry name" value="Peptidase_S74"/>
    <property type="match status" value="1"/>
</dbReference>
<evidence type="ECO:0000313" key="4">
    <source>
        <dbReference type="Proteomes" id="UP000176666"/>
    </source>
</evidence>
<dbReference type="PROSITE" id="PS51688">
    <property type="entry name" value="ICA"/>
    <property type="match status" value="1"/>
</dbReference>
<evidence type="ECO:0000259" key="2">
    <source>
        <dbReference type="PROSITE" id="PS51688"/>
    </source>
</evidence>
<feature type="region of interest" description="Disordered" evidence="1">
    <location>
        <begin position="751"/>
        <end position="771"/>
    </location>
</feature>
<name>A0A1F5GZZ7_9BACT</name>
<feature type="domain" description="Peptidase S74" evidence="2">
    <location>
        <begin position="623"/>
        <end position="716"/>
    </location>
</feature>
<evidence type="ECO:0000256" key="1">
    <source>
        <dbReference type="SAM" id="MobiDB-lite"/>
    </source>
</evidence>
<organism evidence="3 4">
    <name type="scientific">Candidatus Curtissbacteria bacterium RIFCSPHIGHO2_12_FULL_38_9b</name>
    <dbReference type="NCBI Taxonomy" id="1797720"/>
    <lineage>
        <taxon>Bacteria</taxon>
        <taxon>Candidatus Curtissiibacteriota</taxon>
    </lineage>
</organism>
<dbReference type="Proteomes" id="UP000176666">
    <property type="component" value="Unassembled WGS sequence"/>
</dbReference>